<reference evidence="14" key="1">
    <citation type="journal article" date="2014" name="Int. J. Syst. Evol. Microbiol.">
        <title>Complete genome sequence of Corynebacterium casei LMG S-19264T (=DSM 44701T), isolated from a smear-ripened cheese.</title>
        <authorList>
            <consortium name="US DOE Joint Genome Institute (JGI-PGF)"/>
            <person name="Walter F."/>
            <person name="Albersmeier A."/>
            <person name="Kalinowski J."/>
            <person name="Ruckert C."/>
        </authorList>
    </citation>
    <scope>NUCLEOTIDE SEQUENCE</scope>
    <source>
        <strain evidence="14">KCTC 12343</strain>
    </source>
</reference>
<feature type="modified residue" description="4-aspartylphosphate" evidence="10">
    <location>
        <position position="684"/>
    </location>
</feature>
<dbReference type="GO" id="GO:0005886">
    <property type="term" value="C:plasma membrane"/>
    <property type="evidence" value="ECO:0007669"/>
    <property type="project" value="UniProtKB-SubCell"/>
</dbReference>
<evidence type="ECO:0000256" key="2">
    <source>
        <dbReference type="ARBA" id="ARBA00004429"/>
    </source>
</evidence>
<dbReference type="InterPro" id="IPR029016">
    <property type="entry name" value="GAF-like_dom_sf"/>
</dbReference>
<dbReference type="EMBL" id="BMWV01000002">
    <property type="protein sequence ID" value="GGY32646.1"/>
    <property type="molecule type" value="Genomic_DNA"/>
</dbReference>
<dbReference type="PRINTS" id="PR00344">
    <property type="entry name" value="BCTRLSENSOR"/>
</dbReference>
<feature type="domain" description="Response regulatory" evidence="13">
    <location>
        <begin position="1151"/>
        <end position="1267"/>
    </location>
</feature>
<dbReference type="Proteomes" id="UP000628442">
    <property type="component" value="Unassembled WGS sequence"/>
</dbReference>
<name>A0A411WUR1_9BURK</name>
<dbReference type="Pfam" id="PF02518">
    <property type="entry name" value="HATPase_c"/>
    <property type="match status" value="2"/>
</dbReference>
<dbReference type="InterPro" id="IPR035965">
    <property type="entry name" value="PAS-like_dom_sf"/>
</dbReference>
<dbReference type="RefSeq" id="WP_131144657.1">
    <property type="nucleotide sequence ID" value="NZ_BMWV01000002.1"/>
</dbReference>
<dbReference type="CDD" id="cd00075">
    <property type="entry name" value="HATPase"/>
    <property type="match status" value="1"/>
</dbReference>
<comment type="subcellular location">
    <subcellularLocation>
        <location evidence="2">Cell inner membrane</location>
        <topology evidence="2">Multi-pass membrane protein</topology>
    </subcellularLocation>
</comment>
<dbReference type="Gene3D" id="3.40.50.2300">
    <property type="match status" value="2"/>
</dbReference>
<dbReference type="Pfam" id="PF00512">
    <property type="entry name" value="HisKA"/>
    <property type="match status" value="2"/>
</dbReference>
<dbReference type="OrthoDB" id="5389366at2"/>
<reference evidence="14" key="3">
    <citation type="submission" date="2022-12" db="EMBL/GenBank/DDBJ databases">
        <authorList>
            <person name="Sun Q."/>
            <person name="Kim S."/>
        </authorList>
    </citation>
    <scope>NUCLEOTIDE SEQUENCE</scope>
    <source>
        <strain evidence="14">KCTC 12343</strain>
    </source>
</reference>
<dbReference type="PANTHER" id="PTHR43547">
    <property type="entry name" value="TWO-COMPONENT HISTIDINE KINASE"/>
    <property type="match status" value="1"/>
</dbReference>
<dbReference type="SMART" id="SM00388">
    <property type="entry name" value="HisKA"/>
    <property type="match status" value="2"/>
</dbReference>
<dbReference type="InterPro" id="IPR005467">
    <property type="entry name" value="His_kinase_dom"/>
</dbReference>
<comment type="catalytic activity">
    <reaction evidence="1">
        <text>ATP + protein L-histidine = ADP + protein N-phospho-L-histidine.</text>
        <dbReference type="EC" id="2.7.13.3"/>
    </reaction>
</comment>
<dbReference type="InterPro" id="IPR036097">
    <property type="entry name" value="HisK_dim/P_sf"/>
</dbReference>
<keyword evidence="4 10" id="KW-0597">Phosphoprotein</keyword>
<evidence type="ECO:0000259" key="12">
    <source>
        <dbReference type="PROSITE" id="PS50109"/>
    </source>
</evidence>
<dbReference type="PROSITE" id="PS50110">
    <property type="entry name" value="RESPONSE_REGULATORY"/>
    <property type="match status" value="2"/>
</dbReference>
<dbReference type="GO" id="GO:0005524">
    <property type="term" value="F:ATP binding"/>
    <property type="evidence" value="ECO:0007669"/>
    <property type="project" value="UniProtKB-KW"/>
</dbReference>
<dbReference type="FunFam" id="3.30.565.10:FF:000006">
    <property type="entry name" value="Sensor histidine kinase WalK"/>
    <property type="match status" value="1"/>
</dbReference>
<evidence type="ECO:0000256" key="11">
    <source>
        <dbReference type="SAM" id="MobiDB-lite"/>
    </source>
</evidence>
<keyword evidence="5" id="KW-0808">Transferase</keyword>
<dbReference type="CDD" id="cd00082">
    <property type="entry name" value="HisKA"/>
    <property type="match status" value="2"/>
</dbReference>
<reference evidence="15 16" key="2">
    <citation type="submission" date="2019-02" db="EMBL/GenBank/DDBJ databases">
        <title>Draft Genome Sequences of Six Type Strains of the Genus Massilia.</title>
        <authorList>
            <person name="Miess H."/>
            <person name="Frediansyhah A."/>
            <person name="Gross H."/>
        </authorList>
    </citation>
    <scope>NUCLEOTIDE SEQUENCE [LARGE SCALE GENOMIC DNA]</scope>
    <source>
        <strain evidence="15 16">DSM 17472</strain>
    </source>
</reference>
<evidence type="ECO:0000313" key="17">
    <source>
        <dbReference type="Proteomes" id="UP000628442"/>
    </source>
</evidence>
<dbReference type="InterPro" id="IPR003661">
    <property type="entry name" value="HisK_dim/P_dom"/>
</dbReference>
<dbReference type="SMART" id="SM00448">
    <property type="entry name" value="REC"/>
    <property type="match status" value="2"/>
</dbReference>
<dbReference type="AlphaFoldDB" id="A0A411WUR1"/>
<dbReference type="Pfam" id="PF08448">
    <property type="entry name" value="PAS_4"/>
    <property type="match status" value="1"/>
</dbReference>
<dbReference type="SUPFAM" id="SSF55781">
    <property type="entry name" value="GAF domain-like"/>
    <property type="match status" value="1"/>
</dbReference>
<dbReference type="CDD" id="cd17574">
    <property type="entry name" value="REC_OmpR"/>
    <property type="match status" value="1"/>
</dbReference>
<keyword evidence="9" id="KW-0902">Two-component regulatory system</keyword>
<evidence type="ECO:0000256" key="7">
    <source>
        <dbReference type="ARBA" id="ARBA00022777"/>
    </source>
</evidence>
<dbReference type="SUPFAM" id="SSF52172">
    <property type="entry name" value="CheY-like"/>
    <property type="match status" value="2"/>
</dbReference>
<evidence type="ECO:0000313" key="16">
    <source>
        <dbReference type="Proteomes" id="UP000292307"/>
    </source>
</evidence>
<proteinExistence type="predicted"/>
<evidence type="ECO:0000256" key="3">
    <source>
        <dbReference type="ARBA" id="ARBA00012438"/>
    </source>
</evidence>
<dbReference type="SUPFAM" id="SSF55874">
    <property type="entry name" value="ATPase domain of HSP90 chaperone/DNA topoisomerase II/histidine kinase"/>
    <property type="match status" value="2"/>
</dbReference>
<dbReference type="SUPFAM" id="SSF55785">
    <property type="entry name" value="PYP-like sensor domain (PAS domain)"/>
    <property type="match status" value="1"/>
</dbReference>
<feature type="domain" description="Histidine kinase" evidence="12">
    <location>
        <begin position="904"/>
        <end position="1120"/>
    </location>
</feature>
<organism evidence="14 17">
    <name type="scientific">Pseudoduganella albidiflava</name>
    <dbReference type="NCBI Taxonomy" id="321983"/>
    <lineage>
        <taxon>Bacteria</taxon>
        <taxon>Pseudomonadati</taxon>
        <taxon>Pseudomonadota</taxon>
        <taxon>Betaproteobacteria</taxon>
        <taxon>Burkholderiales</taxon>
        <taxon>Oxalobacteraceae</taxon>
        <taxon>Telluria group</taxon>
        <taxon>Pseudoduganella</taxon>
    </lineage>
</organism>
<dbReference type="Proteomes" id="UP000292307">
    <property type="component" value="Chromosome"/>
</dbReference>
<feature type="domain" description="Response regulatory" evidence="13">
    <location>
        <begin position="636"/>
        <end position="751"/>
    </location>
</feature>
<dbReference type="FunFam" id="3.30.565.10:FF:000037">
    <property type="entry name" value="Hybrid sensor histidine kinase/response regulator"/>
    <property type="match status" value="1"/>
</dbReference>
<keyword evidence="7" id="KW-0418">Kinase</keyword>
<evidence type="ECO:0000256" key="4">
    <source>
        <dbReference type="ARBA" id="ARBA00022553"/>
    </source>
</evidence>
<dbReference type="Gene3D" id="1.10.287.130">
    <property type="match status" value="2"/>
</dbReference>
<sequence length="1270" mass="136884">MRDHEQSAQPVVPAHLGFLAAPGAMAGLIAAHDWSATPLGSLEAWPQSLRTTVSLMLNSSHPIWIGWGPEATFLYNDAYVDVLSRAKHPWALGLPAAQVWAEIWDFCGPLADKVFRQAEATFVANVQLYMNRGDYLEETWYSFSYSPIVDESGGVGGLFCPSTDVTASNLNTRRLATLSALAAAAGEDNVARACATAMATIGRNPLDMPFALLYLVDEVTGAAQLQQAAHLPPSGHAAPTAIGPGDAGTPWPIAEACATGSPVVVPAGAVAGLPAGVAGQPVTQAIVLPLAIPGRTAAAGVLIAGVNPARPLDAEYRTFYGLVAGQVAAALQNATAAEEQRRRADALAELDRAKTAFFSNVSHEFRTPLTLMLGPVEDALGDETAPLPAAQRHRLELARDNALRLQKLVNTLLDFSRVQAGRMQAAYAEVDLAALTCDLASGFRSIVESAGLALDVHCERLPAPAWVDTQMYEKIVLNLLSNAFKFTFEGRIAVALRQENGRAVLTVRDTGVGIAAHHLDKIFERFQRVEGARSRSHEGSGIGLALVRDLVDLHHGAITVTSEPGSGTCFTVTLPLGRAHLPDERLAGRADGTASSATLAAYTTEARRWLPRQDEDDEDDEQEAEEDRTLLAHGAHVLVADDNADMRGYLERLLRQRWRVTAVENGRAALEAARRERPDLVVSDVMMPELDGFGLIAALHGDDALHDVPVLLLSARAGEEARIEGLNAGADDYLVKPFSARELLTRIESQLIRYRIRQVERAHAERMAEVFMQAPAAIAILRGTTLVYELVNERYADLIGRRDVQGTPFRQALAEVPDQALFDELEHVLASGEPAVGQARRVWLQRQSGAEPEECFFDYVHQPIRNTAGQVDRVAIVAFDVTALVRARSDAEVANRAKDEFLAMLGHELRNPLSPILVALELMRLKGIGSLDREHAVIERQARHLVRLVDDLLDVARIAQGKFELRREQVELAALVTQAVETASPLLEERRHRLRLDVPPAGMVVDADAMRFVQVLSNLLTNAAKYTSDGGDIALEARRAGNEAVIRVTDNGIGISREMLPQLFDKFVQERQALDRSRGGLGLGLAIVKSIVMLHGGTVTASSAGAGRGSVFEVRMPLADAVIDLPAPLPVPGMAAIAAPAAEHLAAGRSRIMLVDDNPNVLDGLRAVLELRGHAVHAVSDPATALRLADSLAPDLAILDIGLPGMDGYELAAELRSRPHLRDTRLIALTAYGQQADHRRAVAAGFTAHLAKPVSPRELQALVEQEVRVS</sequence>
<evidence type="ECO:0000313" key="15">
    <source>
        <dbReference type="EMBL" id="QBI00521.1"/>
    </source>
</evidence>
<evidence type="ECO:0000256" key="6">
    <source>
        <dbReference type="ARBA" id="ARBA00022741"/>
    </source>
</evidence>
<accession>A0A411WUR1</accession>
<evidence type="ECO:0000256" key="9">
    <source>
        <dbReference type="ARBA" id="ARBA00023012"/>
    </source>
</evidence>
<dbReference type="EC" id="2.7.13.3" evidence="3"/>
<evidence type="ECO:0000259" key="13">
    <source>
        <dbReference type="PROSITE" id="PS50110"/>
    </source>
</evidence>
<protein>
    <recommendedName>
        <fullName evidence="3">histidine kinase</fullName>
        <ecNumber evidence="3">2.7.13.3</ecNumber>
    </recommendedName>
</protein>
<evidence type="ECO:0000256" key="1">
    <source>
        <dbReference type="ARBA" id="ARBA00000085"/>
    </source>
</evidence>
<dbReference type="InterPro" id="IPR013656">
    <property type="entry name" value="PAS_4"/>
</dbReference>
<evidence type="ECO:0000313" key="14">
    <source>
        <dbReference type="EMBL" id="GGY32646.1"/>
    </source>
</evidence>
<keyword evidence="6" id="KW-0547">Nucleotide-binding</keyword>
<dbReference type="CDD" id="cd17580">
    <property type="entry name" value="REC_2_DhkD-like"/>
    <property type="match status" value="1"/>
</dbReference>
<feature type="region of interest" description="Disordered" evidence="11">
    <location>
        <begin position="606"/>
        <end position="629"/>
    </location>
</feature>
<evidence type="ECO:0000256" key="10">
    <source>
        <dbReference type="PROSITE-ProRule" id="PRU00169"/>
    </source>
</evidence>
<keyword evidence="8" id="KW-0067">ATP-binding</keyword>
<dbReference type="InterPro" id="IPR036890">
    <property type="entry name" value="HATPase_C_sf"/>
</dbReference>
<keyword evidence="16" id="KW-1185">Reference proteome</keyword>
<dbReference type="SMART" id="SM00387">
    <property type="entry name" value="HATPase_c"/>
    <property type="match status" value="2"/>
</dbReference>
<gene>
    <name evidence="15" type="ORF">EYF70_06390</name>
    <name evidence="14" type="ORF">GCM10007387_13570</name>
</gene>
<dbReference type="Gene3D" id="3.30.450.20">
    <property type="entry name" value="PAS domain"/>
    <property type="match status" value="2"/>
</dbReference>
<feature type="modified residue" description="4-aspartylphosphate" evidence="10">
    <location>
        <position position="1200"/>
    </location>
</feature>
<dbReference type="PANTHER" id="PTHR43547:SF2">
    <property type="entry name" value="HYBRID SIGNAL TRANSDUCTION HISTIDINE KINASE C"/>
    <property type="match status" value="1"/>
</dbReference>
<dbReference type="Gene3D" id="3.30.565.10">
    <property type="entry name" value="Histidine kinase-like ATPase, C-terminal domain"/>
    <property type="match status" value="2"/>
</dbReference>
<dbReference type="CDD" id="cd16922">
    <property type="entry name" value="HATPase_EvgS-ArcB-TorS-like"/>
    <property type="match status" value="1"/>
</dbReference>
<dbReference type="Pfam" id="PF00072">
    <property type="entry name" value="Response_reg"/>
    <property type="match status" value="2"/>
</dbReference>
<dbReference type="InterPro" id="IPR004358">
    <property type="entry name" value="Sig_transdc_His_kin-like_C"/>
</dbReference>
<dbReference type="EMBL" id="CP036401">
    <property type="protein sequence ID" value="QBI00521.1"/>
    <property type="molecule type" value="Genomic_DNA"/>
</dbReference>
<evidence type="ECO:0000256" key="8">
    <source>
        <dbReference type="ARBA" id="ARBA00022840"/>
    </source>
</evidence>
<dbReference type="SUPFAM" id="SSF47384">
    <property type="entry name" value="Homodimeric domain of signal transducing histidine kinase"/>
    <property type="match status" value="2"/>
</dbReference>
<evidence type="ECO:0000256" key="5">
    <source>
        <dbReference type="ARBA" id="ARBA00022679"/>
    </source>
</evidence>
<dbReference type="InterPro" id="IPR011006">
    <property type="entry name" value="CheY-like_superfamily"/>
</dbReference>
<dbReference type="PROSITE" id="PS50109">
    <property type="entry name" value="HIS_KIN"/>
    <property type="match status" value="2"/>
</dbReference>
<dbReference type="InterPro" id="IPR001789">
    <property type="entry name" value="Sig_transdc_resp-reg_receiver"/>
</dbReference>
<feature type="compositionally biased region" description="Acidic residues" evidence="11">
    <location>
        <begin position="614"/>
        <end position="626"/>
    </location>
</feature>
<dbReference type="Gene3D" id="3.30.450.40">
    <property type="match status" value="1"/>
</dbReference>
<dbReference type="GO" id="GO:0000155">
    <property type="term" value="F:phosphorelay sensor kinase activity"/>
    <property type="evidence" value="ECO:0007669"/>
    <property type="project" value="InterPro"/>
</dbReference>
<feature type="domain" description="Histidine kinase" evidence="12">
    <location>
        <begin position="360"/>
        <end position="578"/>
    </location>
</feature>
<dbReference type="InterPro" id="IPR003594">
    <property type="entry name" value="HATPase_dom"/>
</dbReference>